<name>A0A6H1ZY97_9ZZZZ</name>
<evidence type="ECO:0000313" key="2">
    <source>
        <dbReference type="EMBL" id="QJA72454.1"/>
    </source>
</evidence>
<accession>A0A6H1ZY97</accession>
<evidence type="ECO:0000313" key="3">
    <source>
        <dbReference type="EMBL" id="QJH92879.1"/>
    </source>
</evidence>
<evidence type="ECO:0000313" key="1">
    <source>
        <dbReference type="EMBL" id="QJA52391.1"/>
    </source>
</evidence>
<sequence>MNEKDQAPHCVQCGHEMLYGTDVDKFVPVCTNPSCPNLGLLQMGIEKITEILEGRANNDHNQSKQDGISVDT</sequence>
<dbReference type="EMBL" id="MT141952">
    <property type="protein sequence ID" value="QJA72454.1"/>
    <property type="molecule type" value="Genomic_DNA"/>
</dbReference>
<dbReference type="EMBL" id="MT143928">
    <property type="protein sequence ID" value="QJH92879.1"/>
    <property type="molecule type" value="Genomic_DNA"/>
</dbReference>
<dbReference type="AlphaFoldDB" id="A0A6H1ZY97"/>
<organism evidence="1">
    <name type="scientific">viral metagenome</name>
    <dbReference type="NCBI Taxonomy" id="1070528"/>
    <lineage>
        <taxon>unclassified sequences</taxon>
        <taxon>metagenomes</taxon>
        <taxon>organismal metagenomes</taxon>
    </lineage>
</organism>
<gene>
    <name evidence="3" type="ORF">MM171A02284_0002</name>
    <name evidence="2" type="ORF">MM415A02756_0005</name>
    <name evidence="1" type="ORF">TM448A02675_0012</name>
</gene>
<reference evidence="1" key="1">
    <citation type="submission" date="2020-03" db="EMBL/GenBank/DDBJ databases">
        <title>The deep terrestrial virosphere.</title>
        <authorList>
            <person name="Holmfeldt K."/>
            <person name="Nilsson E."/>
            <person name="Simone D."/>
            <person name="Lopez-Fernandez M."/>
            <person name="Wu X."/>
            <person name="de Brujin I."/>
            <person name="Lundin D."/>
            <person name="Andersson A."/>
            <person name="Bertilsson S."/>
            <person name="Dopson M."/>
        </authorList>
    </citation>
    <scope>NUCLEOTIDE SEQUENCE</scope>
    <source>
        <strain evidence="3">MM171A02284</strain>
        <strain evidence="2">MM415A02756</strain>
        <strain evidence="1">TM448A02675</strain>
    </source>
</reference>
<protein>
    <submittedName>
        <fullName evidence="1">Uncharacterized protein</fullName>
    </submittedName>
</protein>
<dbReference type="EMBL" id="MT144335">
    <property type="protein sequence ID" value="QJA52391.1"/>
    <property type="molecule type" value="Genomic_DNA"/>
</dbReference>
<proteinExistence type="predicted"/>